<name>A0A221V1E9_9FLAO</name>
<protein>
    <recommendedName>
        <fullName evidence="3">DUF4019 domain-containing protein</fullName>
    </recommendedName>
</protein>
<evidence type="ECO:0000313" key="2">
    <source>
        <dbReference type="Proteomes" id="UP000204551"/>
    </source>
</evidence>
<dbReference type="AlphaFoldDB" id="A0A221V1E9"/>
<sequence>MLQNHIQGKTLMHPNNYYDIKVNFLSIHNLNLELLNCIPLKNNIFMKKTMYKYLVLLVFTGLLSCKSNQKNEKVESAQSVPTVSNETKAEVVNDAKEWLGLIYDNNYSQSWDNAASLFQKAVTKEQWTQQLSGIVPPLGKVISREVISAEYHTELPGAPDGEYIVIQFKTSFENKNESVETVTQMIDDDQWKVSGYFIK</sequence>
<dbReference type="InterPro" id="IPR025091">
    <property type="entry name" value="DUF4019"/>
</dbReference>
<accession>A0A221V1E9</accession>
<proteinExistence type="predicted"/>
<reference evidence="1 2" key="1">
    <citation type="submission" date="2017-07" db="EMBL/GenBank/DDBJ databases">
        <title>Genome Sequence of Arenibacter algicola Strain SMS7 Isolated from a culture of the Diatom Skeletonema marinoi.</title>
        <authorList>
            <person name="Topel M."/>
            <person name="Pinder M.I.M."/>
            <person name="Johansson O.N."/>
            <person name="Kourtchenko O."/>
            <person name="Godhe A."/>
            <person name="Clarke A.K."/>
        </authorList>
    </citation>
    <scope>NUCLEOTIDE SEQUENCE [LARGE SCALE GENOMIC DNA]</scope>
    <source>
        <strain evidence="1 2">SMS7</strain>
    </source>
</reference>
<dbReference type="eggNOG" id="COG2771">
    <property type="taxonomic scope" value="Bacteria"/>
</dbReference>
<dbReference type="KEGG" id="aalg:AREALGSMS7_03756"/>
<dbReference type="STRING" id="616991.GCA_000733925_01981"/>
<evidence type="ECO:0000313" key="1">
    <source>
        <dbReference type="EMBL" id="ASO07166.1"/>
    </source>
</evidence>
<gene>
    <name evidence="1" type="ORF">AREALGSMS7_03756</name>
</gene>
<dbReference type="Proteomes" id="UP000204551">
    <property type="component" value="Chromosome"/>
</dbReference>
<dbReference type="EMBL" id="CP022515">
    <property type="protein sequence ID" value="ASO07166.1"/>
    <property type="molecule type" value="Genomic_DNA"/>
</dbReference>
<organism evidence="1 2">
    <name type="scientific">Arenibacter algicola</name>
    <dbReference type="NCBI Taxonomy" id="616991"/>
    <lineage>
        <taxon>Bacteria</taxon>
        <taxon>Pseudomonadati</taxon>
        <taxon>Bacteroidota</taxon>
        <taxon>Flavobacteriia</taxon>
        <taxon>Flavobacteriales</taxon>
        <taxon>Flavobacteriaceae</taxon>
        <taxon>Arenibacter</taxon>
    </lineage>
</organism>
<dbReference type="Gene3D" id="3.10.450.590">
    <property type="match status" value="1"/>
</dbReference>
<dbReference type="Pfam" id="PF13211">
    <property type="entry name" value="DUF4019"/>
    <property type="match status" value="1"/>
</dbReference>
<evidence type="ECO:0008006" key="3">
    <source>
        <dbReference type="Google" id="ProtNLM"/>
    </source>
</evidence>